<dbReference type="Pfam" id="PF01061">
    <property type="entry name" value="ABC2_membrane"/>
    <property type="match status" value="1"/>
</dbReference>
<comment type="caution">
    <text evidence="8">The sequence shown here is derived from an EMBL/GenBank/DDBJ whole genome shotgun (WGS) entry which is preliminary data.</text>
</comment>
<dbReference type="OrthoDB" id="3745966at2"/>
<evidence type="ECO:0000256" key="3">
    <source>
        <dbReference type="ARBA" id="ARBA00022989"/>
    </source>
</evidence>
<dbReference type="GO" id="GO:0043190">
    <property type="term" value="C:ATP-binding cassette (ABC) transporter complex"/>
    <property type="evidence" value="ECO:0007669"/>
    <property type="project" value="InterPro"/>
</dbReference>
<dbReference type="InterPro" id="IPR013525">
    <property type="entry name" value="ABC2_TM"/>
</dbReference>
<feature type="transmembrane region" description="Helical" evidence="6">
    <location>
        <begin position="21"/>
        <end position="42"/>
    </location>
</feature>
<feature type="transmembrane region" description="Helical" evidence="6">
    <location>
        <begin position="96"/>
        <end position="120"/>
    </location>
</feature>
<evidence type="ECO:0000313" key="9">
    <source>
        <dbReference type="Proteomes" id="UP000262882"/>
    </source>
</evidence>
<dbReference type="Proteomes" id="UP000262882">
    <property type="component" value="Unassembled WGS sequence"/>
</dbReference>
<dbReference type="GO" id="GO:0046677">
    <property type="term" value="P:response to antibiotic"/>
    <property type="evidence" value="ECO:0007669"/>
    <property type="project" value="UniProtKB-KW"/>
</dbReference>
<dbReference type="RefSeq" id="WP_117401339.1">
    <property type="nucleotide sequence ID" value="NZ_QVNQ01000006.1"/>
</dbReference>
<dbReference type="InterPro" id="IPR051784">
    <property type="entry name" value="Nod_factor_ABC_transporter"/>
</dbReference>
<dbReference type="PANTHER" id="PTHR43229">
    <property type="entry name" value="NODULATION PROTEIN J"/>
    <property type="match status" value="1"/>
</dbReference>
<keyword evidence="9" id="KW-1185">Reference proteome</keyword>
<feature type="transmembrane region" description="Helical" evidence="6">
    <location>
        <begin position="54"/>
        <end position="75"/>
    </location>
</feature>
<reference evidence="8 9" key="1">
    <citation type="submission" date="2018-08" db="EMBL/GenBank/DDBJ databases">
        <title>Actinomadura spongicola sp. nov., isolated from marine sponge Leucetta chagosensis.</title>
        <authorList>
            <person name="Li L."/>
            <person name="Lin H.W."/>
        </authorList>
    </citation>
    <scope>NUCLEOTIDE SEQUENCE [LARGE SCALE GENOMIC DNA]</scope>
    <source>
        <strain evidence="8 9">LHW52907</strain>
    </source>
</reference>
<keyword evidence="4 6" id="KW-0472">Membrane</keyword>
<name>A0A372GDP0_9ACTN</name>
<evidence type="ECO:0000259" key="7">
    <source>
        <dbReference type="Pfam" id="PF01061"/>
    </source>
</evidence>
<keyword evidence="3 6" id="KW-1133">Transmembrane helix</keyword>
<dbReference type="AlphaFoldDB" id="A0A372GDP0"/>
<protein>
    <submittedName>
        <fullName evidence="8">ABC transporter permease</fullName>
    </submittedName>
</protein>
<feature type="transmembrane region" description="Helical" evidence="6">
    <location>
        <begin position="132"/>
        <end position="154"/>
    </location>
</feature>
<proteinExistence type="predicted"/>
<organism evidence="8 9">
    <name type="scientific">Actinomadura spongiicola</name>
    <dbReference type="NCBI Taxonomy" id="2303421"/>
    <lineage>
        <taxon>Bacteria</taxon>
        <taxon>Bacillati</taxon>
        <taxon>Actinomycetota</taxon>
        <taxon>Actinomycetes</taxon>
        <taxon>Streptosporangiales</taxon>
        <taxon>Thermomonosporaceae</taxon>
        <taxon>Actinomadura</taxon>
    </lineage>
</organism>
<evidence type="ECO:0000256" key="4">
    <source>
        <dbReference type="ARBA" id="ARBA00023136"/>
    </source>
</evidence>
<sequence>MLQLVATHAKYQILETVRIPIAVIGNVFFPVAVMLFFVVPFTRDDPAEATQATASVVTFALMMSFLFTYGVGVAEDRGKPWDSYTRTLPAGSAPRFAGRILSGFTFMALSLVSVVVVAAIGTPATLSPAELAAALGALVVAAIPFALLGLAIGYSMPFKAALAFTQIVFFPLAFGGGLLGPPGDGPGFVETVAPYLPTRGAVELVWAAVGDYEINPTAMVMLGLWIAGTGALAIWAYRRDEGRRFS</sequence>
<keyword evidence="2 6" id="KW-0812">Transmembrane</keyword>
<keyword evidence="5" id="KW-0046">Antibiotic resistance</keyword>
<accession>A0A372GDP0</accession>
<dbReference type="GO" id="GO:0140359">
    <property type="term" value="F:ABC-type transporter activity"/>
    <property type="evidence" value="ECO:0007669"/>
    <property type="project" value="InterPro"/>
</dbReference>
<evidence type="ECO:0000256" key="6">
    <source>
        <dbReference type="SAM" id="Phobius"/>
    </source>
</evidence>
<dbReference type="InterPro" id="IPR000412">
    <property type="entry name" value="ABC_2_transport"/>
</dbReference>
<evidence type="ECO:0000256" key="1">
    <source>
        <dbReference type="ARBA" id="ARBA00004141"/>
    </source>
</evidence>
<feature type="transmembrane region" description="Helical" evidence="6">
    <location>
        <begin position="161"/>
        <end position="180"/>
    </location>
</feature>
<gene>
    <name evidence="8" type="ORF">D0T12_20930</name>
</gene>
<comment type="subcellular location">
    <subcellularLocation>
        <location evidence="1">Membrane</location>
        <topology evidence="1">Multi-pass membrane protein</topology>
    </subcellularLocation>
</comment>
<feature type="domain" description="ABC-2 type transporter transmembrane" evidence="7">
    <location>
        <begin position="8"/>
        <end position="205"/>
    </location>
</feature>
<evidence type="ECO:0000256" key="5">
    <source>
        <dbReference type="ARBA" id="ARBA00023251"/>
    </source>
</evidence>
<evidence type="ECO:0000256" key="2">
    <source>
        <dbReference type="ARBA" id="ARBA00022692"/>
    </source>
</evidence>
<dbReference type="EMBL" id="QVNQ01000006">
    <property type="protein sequence ID" value="RFS83508.1"/>
    <property type="molecule type" value="Genomic_DNA"/>
</dbReference>
<feature type="transmembrane region" description="Helical" evidence="6">
    <location>
        <begin position="218"/>
        <end position="237"/>
    </location>
</feature>
<dbReference type="PIRSF" id="PIRSF006648">
    <property type="entry name" value="DrrB"/>
    <property type="match status" value="1"/>
</dbReference>
<evidence type="ECO:0000313" key="8">
    <source>
        <dbReference type="EMBL" id="RFS83508.1"/>
    </source>
</evidence>
<dbReference type="PANTHER" id="PTHR43229:SF2">
    <property type="entry name" value="NODULATION PROTEIN J"/>
    <property type="match status" value="1"/>
</dbReference>